<dbReference type="STRING" id="75913.A0A0K0FZR5"/>
<proteinExistence type="predicted"/>
<dbReference type="InterPro" id="IPR003595">
    <property type="entry name" value="Tyr_Pase_cat"/>
</dbReference>
<dbReference type="WBParaSite" id="SVE_1794500.1">
    <property type="protein sequence ID" value="SVE_1794500.1"/>
    <property type="gene ID" value="SVE_1794500"/>
</dbReference>
<dbReference type="InterPro" id="IPR029021">
    <property type="entry name" value="Prot-tyrosine_phosphatase-like"/>
</dbReference>
<evidence type="ECO:0000259" key="1">
    <source>
        <dbReference type="PROSITE" id="PS50055"/>
    </source>
</evidence>
<dbReference type="InterPro" id="IPR000242">
    <property type="entry name" value="PTP_cat"/>
</dbReference>
<organism evidence="3 4">
    <name type="scientific">Strongyloides venezuelensis</name>
    <name type="common">Threadworm</name>
    <dbReference type="NCBI Taxonomy" id="75913"/>
    <lineage>
        <taxon>Eukaryota</taxon>
        <taxon>Metazoa</taxon>
        <taxon>Ecdysozoa</taxon>
        <taxon>Nematoda</taxon>
        <taxon>Chromadorea</taxon>
        <taxon>Rhabditida</taxon>
        <taxon>Tylenchina</taxon>
        <taxon>Panagrolaimomorpha</taxon>
        <taxon>Strongyloidoidea</taxon>
        <taxon>Strongyloididae</taxon>
        <taxon>Strongyloides</taxon>
    </lineage>
</organism>
<evidence type="ECO:0000313" key="4">
    <source>
        <dbReference type="WBParaSite" id="SVE_1794500.1"/>
    </source>
</evidence>
<dbReference type="PANTHER" id="PTHR46163:SF5">
    <property type="entry name" value="TYROSINE-PROTEIN PHOSPHATASE"/>
    <property type="match status" value="1"/>
</dbReference>
<reference evidence="4" key="2">
    <citation type="submission" date="2015-08" db="UniProtKB">
        <authorList>
            <consortium name="WormBaseParasite"/>
        </authorList>
    </citation>
    <scope>IDENTIFICATION</scope>
</reference>
<dbReference type="PROSITE" id="PS50055">
    <property type="entry name" value="TYR_PHOSPHATASE_PTP"/>
    <property type="match status" value="1"/>
</dbReference>
<dbReference type="Proteomes" id="UP000035680">
    <property type="component" value="Unassembled WGS sequence"/>
</dbReference>
<keyword evidence="3" id="KW-1185">Reference proteome</keyword>
<dbReference type="InterPro" id="IPR052782">
    <property type="entry name" value="Oocyte-zygote_transition_reg"/>
</dbReference>
<dbReference type="SUPFAM" id="SSF52799">
    <property type="entry name" value="(Phosphotyrosine protein) phosphatases II"/>
    <property type="match status" value="1"/>
</dbReference>
<dbReference type="Pfam" id="PF00102">
    <property type="entry name" value="Y_phosphatase"/>
    <property type="match status" value="1"/>
</dbReference>
<sequence length="308" mass="35702">MSSEAPSALSWCYDVLAKGVNHLINEFRTQLKRRVSEGSTFENFNNPRNKNKIRYCDIMVNDNNIVSLSTDNGENEFIHANYVTLPFSKKRFIATQGPLEETKRDFWRMVIENEVEVIVMLCNTVEKDVNKCSLYFPCQVGHQNTFDNIIVTCMEVGPISEECVEVTRTILDIEYDQKSLIVCHYRWTDWPDTSVPQNIEPIIIILDSIRHLKTPIVAHCSAGIGRTGCLIAVEHYIERVILNQKLEDGVTYINYLRTMRQHSIQTEKQYIFIHYCIIKIVLGGFRDLLPTEIGDLYEAFQKDYEECL</sequence>
<accession>A0A0K0FZR5</accession>
<dbReference type="AlphaFoldDB" id="A0A0K0FZR5"/>
<protein>
    <submittedName>
        <fullName evidence="4">Protein-tyrosine phosphatase</fullName>
    </submittedName>
</protein>
<dbReference type="PROSITE" id="PS50056">
    <property type="entry name" value="TYR_PHOSPHATASE_2"/>
    <property type="match status" value="1"/>
</dbReference>
<evidence type="ECO:0000259" key="2">
    <source>
        <dbReference type="PROSITE" id="PS50056"/>
    </source>
</evidence>
<dbReference type="Gene3D" id="3.90.190.10">
    <property type="entry name" value="Protein tyrosine phosphatase superfamily"/>
    <property type="match status" value="1"/>
</dbReference>
<dbReference type="PRINTS" id="PR00700">
    <property type="entry name" value="PRTYPHPHTASE"/>
</dbReference>
<feature type="domain" description="Tyrosine specific protein phosphatases" evidence="2">
    <location>
        <begin position="215"/>
        <end position="271"/>
    </location>
</feature>
<dbReference type="SMART" id="SM00404">
    <property type="entry name" value="PTPc_motif"/>
    <property type="match status" value="1"/>
</dbReference>
<evidence type="ECO:0000313" key="3">
    <source>
        <dbReference type="Proteomes" id="UP000035680"/>
    </source>
</evidence>
<name>A0A0K0FZR5_STRVS</name>
<dbReference type="InterPro" id="IPR000387">
    <property type="entry name" value="Tyr_Pase_dom"/>
</dbReference>
<reference evidence="3" key="1">
    <citation type="submission" date="2014-07" db="EMBL/GenBank/DDBJ databases">
        <authorList>
            <person name="Martin A.A"/>
            <person name="De Silva N."/>
        </authorList>
    </citation>
    <scope>NUCLEOTIDE SEQUENCE</scope>
</reference>
<dbReference type="CDD" id="cd00047">
    <property type="entry name" value="PTPc"/>
    <property type="match status" value="1"/>
</dbReference>
<dbReference type="GO" id="GO:0004725">
    <property type="term" value="F:protein tyrosine phosphatase activity"/>
    <property type="evidence" value="ECO:0007669"/>
    <property type="project" value="InterPro"/>
</dbReference>
<feature type="domain" description="Tyrosine-protein phosphatase" evidence="1">
    <location>
        <begin position="23"/>
        <end position="280"/>
    </location>
</feature>
<dbReference type="PANTHER" id="PTHR46163">
    <property type="entry name" value="TYROSINE-PROTEIN PHOSPHATASE-RELATED"/>
    <property type="match status" value="1"/>
</dbReference>
<dbReference type="SMART" id="SM00194">
    <property type="entry name" value="PTPc"/>
    <property type="match status" value="1"/>
</dbReference>